<proteinExistence type="predicted"/>
<evidence type="ECO:0000259" key="2">
    <source>
        <dbReference type="Pfam" id="PF22879"/>
    </source>
</evidence>
<dbReference type="Pfam" id="PF22879">
    <property type="entry name" value="AIPR_N"/>
    <property type="match status" value="1"/>
</dbReference>
<evidence type="ECO:0000313" key="3">
    <source>
        <dbReference type="EMBL" id="EXY87922.1"/>
    </source>
</evidence>
<evidence type="ECO:0000313" key="4">
    <source>
        <dbReference type="Proteomes" id="UP000020773"/>
    </source>
</evidence>
<gene>
    <name evidence="3" type="ORF">M125_5449</name>
</gene>
<dbReference type="EMBL" id="JGDB01000353">
    <property type="protein sequence ID" value="EXY87922.1"/>
    <property type="molecule type" value="Genomic_DNA"/>
</dbReference>
<comment type="caution">
    <text evidence="3">The sequence shown here is derived from an EMBL/GenBank/DDBJ whole genome shotgun (WGS) entry which is preliminary data.</text>
</comment>
<name>A0A015TZK2_BACFG</name>
<feature type="non-terminal residue" evidence="3">
    <location>
        <position position="1"/>
    </location>
</feature>
<dbReference type="AlphaFoldDB" id="A0A015TZK2"/>
<dbReference type="Pfam" id="PF10592">
    <property type="entry name" value="AIPR"/>
    <property type="match status" value="1"/>
</dbReference>
<reference evidence="3 4" key="1">
    <citation type="submission" date="2014-02" db="EMBL/GenBank/DDBJ databases">
        <authorList>
            <person name="Sears C."/>
            <person name="Carroll K."/>
            <person name="Sack B.R."/>
            <person name="Qadri F."/>
            <person name="Myers L.L."/>
            <person name="Chung G.-T."/>
            <person name="Escheverria P."/>
            <person name="Fraser C.M."/>
            <person name="Sadzewicz L."/>
            <person name="Shefchek K.A."/>
            <person name="Tallon L."/>
            <person name="Das S.P."/>
            <person name="Daugherty S."/>
            <person name="Mongodin E.F."/>
        </authorList>
    </citation>
    <scope>NUCLEOTIDE SEQUENCE [LARGE SCALE GENOMIC DNA]</scope>
    <source>
        <strain evidence="4">3998T(B)3</strain>
    </source>
</reference>
<dbReference type="InterPro" id="IPR018891">
    <property type="entry name" value="AIPR_C"/>
</dbReference>
<dbReference type="RefSeq" id="WP_051997805.1">
    <property type="nucleotide sequence ID" value="NZ_JGDB01000353.1"/>
</dbReference>
<organism evidence="3 4">
    <name type="scientific">Bacteroides fragilis str. 3998T(B)3</name>
    <dbReference type="NCBI Taxonomy" id="1339316"/>
    <lineage>
        <taxon>Bacteria</taxon>
        <taxon>Pseudomonadati</taxon>
        <taxon>Bacteroidota</taxon>
        <taxon>Bacteroidia</taxon>
        <taxon>Bacteroidales</taxon>
        <taxon>Bacteroidaceae</taxon>
        <taxon>Bacteroides</taxon>
    </lineage>
</organism>
<sequence>HADNSGGIREEKFTELVLEYLEEAGETEGAVPCREIRENNIGNRVHKINGYAFSESHETIDLFITVFRGSDEIGRIYTDDLRTAYRLCTRFFNNVLAGKMEGIEETAPVYDFIKTISSFIKDIIRVNIYILSDISAPLDPPEPAEINGIRIHYYIRDIEYLYRIHTSGSGKEAIIIDFMQKFRESIPCLSMPKRNGDYMSYLAVIPARILADIYQDYGTRLLEQNVRTFLQFRGDINKGIRDTILKKPHMFMAYNNGISATAESVQLTEDQKEILSIKDFQIVNGGQTTASIFQTRKRFKTADIDSVCVQVKLTVISDLSKKSEIVSEISRYANTQNKVSEADLSSNHPFHIEMEILSRNTWTSADSGKNQSRWYYERVRGQYNDELYNINSQSQQKKWLSRNPKSQKFAKEDLARYYMSWEMKPWWVVRGRQKNFGQFMGLADELDTNQIFYEDVIAKAVLFKTMERLYGTGAKAIGDLRYMVVPYTMSWLRHITEGKINFSAIWKHQRLANEFEELLFSILGQVDGFMRDTAPGGLIGEWAKKEDCWKELKKWTLNIDNSELNKYCYTDEEIANRYQQRVIDDEWKRNIEKQIKDLKEEGWIDIDQWGKATAKLGLMESNAIWRIVRKIEN</sequence>
<accession>A0A015TZK2</accession>
<protein>
    <submittedName>
        <fullName evidence="3">AIPR family protein</fullName>
    </submittedName>
</protein>
<dbReference type="Proteomes" id="UP000020773">
    <property type="component" value="Unassembled WGS sequence"/>
</dbReference>
<evidence type="ECO:0000259" key="1">
    <source>
        <dbReference type="Pfam" id="PF10592"/>
    </source>
</evidence>
<feature type="non-terminal residue" evidence="3">
    <location>
        <position position="633"/>
    </location>
</feature>
<feature type="domain" description="Abortive infection phage resistance protein N-terminal" evidence="2">
    <location>
        <begin position="13"/>
        <end position="163"/>
    </location>
</feature>
<feature type="domain" description="Abortive phage infection protein C-terminal" evidence="1">
    <location>
        <begin position="222"/>
        <end position="527"/>
    </location>
</feature>
<dbReference type="InterPro" id="IPR055101">
    <property type="entry name" value="AIPR_N"/>
</dbReference>